<dbReference type="RefSeq" id="WP_283344038.1">
    <property type="nucleotide sequence ID" value="NZ_JASHIF010000005.1"/>
</dbReference>
<gene>
    <name evidence="1" type="ORF">QM524_07080</name>
</gene>
<name>A0ABT6Y5Y0_9BACT</name>
<protein>
    <submittedName>
        <fullName evidence="1">Uncharacterized protein</fullName>
    </submittedName>
</protein>
<sequence length="197" mass="19582">MPKDLISRDSVTGRQKVVKSVTVSTGAGDASKIVELDGAGKIDKSALPTTVAGGTAAQSGKVPELNGAGKIDLSLLPDNVGPESMIVVAGEALSANNIVAIDGTGKAVKAVSTNIAKMAVGYVKTAVANGANAEVFFGNINAGYAGLTPGQPVYLSQNAGDPKSTVPVAGTDTFAQIVGTAVSNSAILFEVAGIIEL</sequence>
<dbReference type="Proteomes" id="UP001236507">
    <property type="component" value="Unassembled WGS sequence"/>
</dbReference>
<keyword evidence="2" id="KW-1185">Reference proteome</keyword>
<organism evidence="1 2">
    <name type="scientific">Flectobacillus roseus</name>
    <dbReference type="NCBI Taxonomy" id="502259"/>
    <lineage>
        <taxon>Bacteria</taxon>
        <taxon>Pseudomonadati</taxon>
        <taxon>Bacteroidota</taxon>
        <taxon>Cytophagia</taxon>
        <taxon>Cytophagales</taxon>
        <taxon>Flectobacillaceae</taxon>
        <taxon>Flectobacillus</taxon>
    </lineage>
</organism>
<accession>A0ABT6Y5Y0</accession>
<reference evidence="1 2" key="1">
    <citation type="submission" date="2023-05" db="EMBL/GenBank/DDBJ databases">
        <title>Novel species of genus Flectobacillus isolated from stream in China.</title>
        <authorList>
            <person name="Lu H."/>
        </authorList>
    </citation>
    <scope>NUCLEOTIDE SEQUENCE [LARGE SCALE GENOMIC DNA]</scope>
    <source>
        <strain evidence="1 2">KCTC 42575</strain>
    </source>
</reference>
<evidence type="ECO:0000313" key="2">
    <source>
        <dbReference type="Proteomes" id="UP001236507"/>
    </source>
</evidence>
<proteinExistence type="predicted"/>
<comment type="caution">
    <text evidence="1">The sequence shown here is derived from an EMBL/GenBank/DDBJ whole genome shotgun (WGS) entry which is preliminary data.</text>
</comment>
<dbReference type="EMBL" id="JASHIF010000005">
    <property type="protein sequence ID" value="MDI9858964.1"/>
    <property type="molecule type" value="Genomic_DNA"/>
</dbReference>
<evidence type="ECO:0000313" key="1">
    <source>
        <dbReference type="EMBL" id="MDI9858964.1"/>
    </source>
</evidence>